<dbReference type="EMBL" id="JH658084">
    <property type="protein sequence ID" value="EXM14093.1"/>
    <property type="molecule type" value="Genomic_DNA"/>
</dbReference>
<dbReference type="HOGENOM" id="CLU_1855361_0_0_1"/>
<organism evidence="2">
    <name type="scientific">Fusarium oxysporum f. sp. vasinfectum 25433</name>
    <dbReference type="NCBI Taxonomy" id="1089449"/>
    <lineage>
        <taxon>Eukaryota</taxon>
        <taxon>Fungi</taxon>
        <taxon>Dikarya</taxon>
        <taxon>Ascomycota</taxon>
        <taxon>Pezizomycotina</taxon>
        <taxon>Sordariomycetes</taxon>
        <taxon>Hypocreomycetidae</taxon>
        <taxon>Hypocreales</taxon>
        <taxon>Nectriaceae</taxon>
        <taxon>Fusarium</taxon>
        <taxon>Fusarium oxysporum species complex</taxon>
    </lineage>
</organism>
<reference evidence="2" key="2">
    <citation type="submission" date="2012-05" db="EMBL/GenBank/DDBJ databases">
        <title>The Genome Annotation of Fusarium oxysporum Cotton.</title>
        <authorList>
            <consortium name="The Broad Institute Genomics Platform"/>
            <person name="Ma L.-J."/>
            <person name="Corby-Kistler H."/>
            <person name="Broz K."/>
            <person name="Gale L.R."/>
            <person name="Jonkers W."/>
            <person name="O'Donnell K."/>
            <person name="Ploetz R."/>
            <person name="Steinberg C."/>
            <person name="Schwartz D.C."/>
            <person name="VanEtten H."/>
            <person name="Zhou S."/>
            <person name="Young S.K."/>
            <person name="Zeng Q."/>
            <person name="Gargeya S."/>
            <person name="Fitzgerald M."/>
            <person name="Abouelleil A."/>
            <person name="Alvarado L."/>
            <person name="Chapman S.B."/>
            <person name="Gainer-Dewar J."/>
            <person name="Goldberg J."/>
            <person name="Griggs A."/>
            <person name="Gujja S."/>
            <person name="Hansen M."/>
            <person name="Howarth C."/>
            <person name="Imamovic A."/>
            <person name="Ireland A."/>
            <person name="Larimer J."/>
            <person name="McCowan C."/>
            <person name="Murphy C."/>
            <person name="Pearson M."/>
            <person name="Poon T.W."/>
            <person name="Priest M."/>
            <person name="Roberts A."/>
            <person name="Saif S."/>
            <person name="Shea T."/>
            <person name="Sykes S."/>
            <person name="Wortman J."/>
            <person name="Nusbaum C."/>
            <person name="Birren B."/>
        </authorList>
    </citation>
    <scope>NUCLEOTIDE SEQUENCE</scope>
    <source>
        <strain evidence="2">25433</strain>
    </source>
</reference>
<evidence type="ECO:0000256" key="1">
    <source>
        <dbReference type="SAM" id="MobiDB-lite"/>
    </source>
</evidence>
<accession>X0KKM1</accession>
<reference evidence="2" key="1">
    <citation type="submission" date="2011-11" db="EMBL/GenBank/DDBJ databases">
        <title>The Genome Sequence of Fusarium oxysporum Cotton.</title>
        <authorList>
            <consortium name="The Broad Institute Genome Sequencing Platform"/>
            <person name="Ma L.-J."/>
            <person name="Gale L.R."/>
            <person name="Schwartz D.C."/>
            <person name="Zhou S."/>
            <person name="Corby-Kistler H."/>
            <person name="Young S.K."/>
            <person name="Zeng Q."/>
            <person name="Gargeya S."/>
            <person name="Fitzgerald M."/>
            <person name="Haas B."/>
            <person name="Abouelleil A."/>
            <person name="Alvarado L."/>
            <person name="Arachchi H.M."/>
            <person name="Berlin A."/>
            <person name="Brown A."/>
            <person name="Chapman S.B."/>
            <person name="Chen Z."/>
            <person name="Dunbar C."/>
            <person name="Freedman E."/>
            <person name="Gearin G."/>
            <person name="Goldberg J."/>
            <person name="Griggs A."/>
            <person name="Gujja S."/>
            <person name="Heiman D."/>
            <person name="Howarth C."/>
            <person name="Larson L."/>
            <person name="Lui A."/>
            <person name="MacDonald P.J.P."/>
            <person name="Montmayeur A."/>
            <person name="Murphy C."/>
            <person name="Neiman D."/>
            <person name="Pearson M."/>
            <person name="Priest M."/>
            <person name="Roberts A."/>
            <person name="Saif S."/>
            <person name="Shea T."/>
            <person name="Shenoy N."/>
            <person name="Sisk P."/>
            <person name="Stolte C."/>
            <person name="Sykes S."/>
            <person name="Wortman J."/>
            <person name="Nusbaum C."/>
            <person name="Birren B."/>
        </authorList>
    </citation>
    <scope>NUCLEOTIDE SEQUENCE [LARGE SCALE GENOMIC DNA]</scope>
    <source>
        <strain evidence="2">25433</strain>
    </source>
</reference>
<gene>
    <name evidence="2" type="ORF">FOTG_17477</name>
</gene>
<feature type="non-terminal residue" evidence="2">
    <location>
        <position position="1"/>
    </location>
</feature>
<feature type="region of interest" description="Disordered" evidence="1">
    <location>
        <begin position="104"/>
        <end position="126"/>
    </location>
</feature>
<sequence length="138" mass="15343">MESYHSFYLRLFMAGQVAVLVLTTRNAELIGQTGVSAIGIGSRRPSTLAHPRFEVENYCRVLLRGGSSRLLTAILLSLWAVSIGYKISAGLQCQRHSYGGYIRRSPTAHGDPFPTRTQIPPTQLGWRQRRRQAIGDSV</sequence>
<name>X0KKM1_FUSOX</name>
<proteinExistence type="predicted"/>
<dbReference type="AlphaFoldDB" id="X0KKM1"/>
<dbReference type="Proteomes" id="UP000030701">
    <property type="component" value="Unassembled WGS sequence"/>
</dbReference>
<evidence type="ECO:0000313" key="2">
    <source>
        <dbReference type="EMBL" id="EXM14093.1"/>
    </source>
</evidence>
<protein>
    <submittedName>
        <fullName evidence="2">Uncharacterized protein</fullName>
    </submittedName>
</protein>